<dbReference type="GO" id="GO:0051603">
    <property type="term" value="P:proteolysis involved in protein catabolic process"/>
    <property type="evidence" value="ECO:0007669"/>
    <property type="project" value="InterPro"/>
</dbReference>
<dbReference type="SUPFAM" id="SSF56235">
    <property type="entry name" value="N-terminal nucleophile aminohydrolases (Ntn hydrolases)"/>
    <property type="match status" value="1"/>
</dbReference>
<reference evidence="1 2" key="1">
    <citation type="submission" date="2020-08" db="EMBL/GenBank/DDBJ databases">
        <title>The genome sequence of type strain Novosphingobium piscinae KCTC 42194.</title>
        <authorList>
            <person name="Liu Y."/>
        </authorList>
    </citation>
    <scope>NUCLEOTIDE SEQUENCE [LARGE SCALE GENOMIC DNA]</scope>
    <source>
        <strain evidence="1 2">KCTC 42194</strain>
    </source>
</reference>
<organism evidence="1 2">
    <name type="scientific">Novosphingobium piscinae</name>
    <dbReference type="NCBI Taxonomy" id="1507448"/>
    <lineage>
        <taxon>Bacteria</taxon>
        <taxon>Pseudomonadati</taxon>
        <taxon>Pseudomonadota</taxon>
        <taxon>Alphaproteobacteria</taxon>
        <taxon>Sphingomonadales</taxon>
        <taxon>Sphingomonadaceae</taxon>
        <taxon>Novosphingobium</taxon>
    </lineage>
</organism>
<evidence type="ECO:0000313" key="1">
    <source>
        <dbReference type="EMBL" id="MBC2669340.1"/>
    </source>
</evidence>
<accession>A0A7X1FYI1</accession>
<dbReference type="Gene3D" id="3.60.20.10">
    <property type="entry name" value="Glutamine Phosphoribosylpyrophosphate, subunit 1, domain 1"/>
    <property type="match status" value="1"/>
</dbReference>
<dbReference type="InterPro" id="IPR001353">
    <property type="entry name" value="Proteasome_sua/b"/>
</dbReference>
<dbReference type="PIRSF" id="PIRSF009120">
    <property type="entry name" value="UCP009120_prtse"/>
    <property type="match status" value="1"/>
</dbReference>
<dbReference type="InterPro" id="IPR016545">
    <property type="entry name" value="UCP009120_prtse"/>
</dbReference>
<sequence>MTYCVGMMLDRGLVLMSDTRTNSGVDNISVFRKMFHWQVPGERMIAIMTAGNLATTQYVISLLEERTKAPQERQNSLLEAETMFQVAQIVGKLLNDTIRERENFNGEEAQGRFTASMIVAGQIRGMEPRLFLIYPEGNFIEASYDTPFFQIGETKYGRPILLRGYDKAMSFEDAVKLMMVSFDSTLKANLSVGLPLDLLVIEKDGFAPLHAKRVTAADAYFQKISSGWGEALKRAFHSLPDYAFDE</sequence>
<dbReference type="Pfam" id="PF00227">
    <property type="entry name" value="Proteasome"/>
    <property type="match status" value="1"/>
</dbReference>
<name>A0A7X1FYI1_9SPHN</name>
<comment type="caution">
    <text evidence="1">The sequence shown here is derived from an EMBL/GenBank/DDBJ whole genome shotgun (WGS) entry which is preliminary data.</text>
</comment>
<proteinExistence type="predicted"/>
<dbReference type="InterPro" id="IPR029055">
    <property type="entry name" value="Ntn_hydrolases_N"/>
</dbReference>
<dbReference type="GO" id="GO:0005839">
    <property type="term" value="C:proteasome core complex"/>
    <property type="evidence" value="ECO:0007669"/>
    <property type="project" value="InterPro"/>
</dbReference>
<dbReference type="Proteomes" id="UP000551327">
    <property type="component" value="Unassembled WGS sequence"/>
</dbReference>
<evidence type="ECO:0000313" key="2">
    <source>
        <dbReference type="Proteomes" id="UP000551327"/>
    </source>
</evidence>
<protein>
    <submittedName>
        <fullName evidence="1">Peptidase</fullName>
    </submittedName>
</protein>
<dbReference type="AlphaFoldDB" id="A0A7X1FYI1"/>
<keyword evidence="2" id="KW-1185">Reference proteome</keyword>
<dbReference type="RefSeq" id="WP_185679197.1">
    <property type="nucleotide sequence ID" value="NZ_JACLAX010000007.1"/>
</dbReference>
<gene>
    <name evidence="1" type="ORF">H7F53_09315</name>
</gene>
<dbReference type="EMBL" id="JACLAX010000007">
    <property type="protein sequence ID" value="MBC2669340.1"/>
    <property type="molecule type" value="Genomic_DNA"/>
</dbReference>